<reference evidence="5 6" key="1">
    <citation type="submission" date="2018-12" db="EMBL/GenBank/DDBJ databases">
        <authorList>
            <person name="Li S."/>
            <person name="Yang R."/>
            <person name="Chen G."/>
            <person name="Zou L."/>
            <person name="Zhang C."/>
            <person name="Chen Y."/>
            <person name="Liu Z."/>
            <person name="Li Y."/>
            <person name="Yan Y."/>
            <person name="Huang M."/>
            <person name="Chen T."/>
        </authorList>
    </citation>
    <scope>NUCLEOTIDE SEQUENCE [LARGE SCALE GENOMIC DNA]</scope>
    <source>
        <strain evidence="5 6">1257</strain>
    </source>
</reference>
<feature type="domain" description="TauD/TfdA-like" evidence="4">
    <location>
        <begin position="49"/>
        <end position="339"/>
    </location>
</feature>
<proteinExistence type="predicted"/>
<dbReference type="KEGG" id="pory:EJA05_11365"/>
<keyword evidence="3" id="KW-0045">Antibiotic biosynthesis</keyword>
<evidence type="ECO:0000313" key="6">
    <source>
        <dbReference type="Proteomes" id="UP000268230"/>
    </source>
</evidence>
<evidence type="ECO:0000259" key="4">
    <source>
        <dbReference type="Pfam" id="PF02668"/>
    </source>
</evidence>
<dbReference type="PANTHER" id="PTHR10696">
    <property type="entry name" value="GAMMA-BUTYROBETAINE HYDROXYLASE-RELATED"/>
    <property type="match status" value="1"/>
</dbReference>
<protein>
    <submittedName>
        <fullName evidence="5">TauD/TfdA family dioxygenase</fullName>
    </submittedName>
</protein>
<dbReference type="PANTHER" id="PTHR10696:SF56">
    <property type="entry name" value="TAUD_TFDA-LIKE DOMAIN-CONTAINING PROTEIN"/>
    <property type="match status" value="1"/>
</dbReference>
<dbReference type="InterPro" id="IPR050411">
    <property type="entry name" value="AlphaKG_dependent_hydroxylases"/>
</dbReference>
<dbReference type="InterPro" id="IPR003819">
    <property type="entry name" value="TauD/TfdA-like"/>
</dbReference>
<dbReference type="SUPFAM" id="SSF51197">
    <property type="entry name" value="Clavaminate synthase-like"/>
    <property type="match status" value="1"/>
</dbReference>
<dbReference type="Pfam" id="PF02668">
    <property type="entry name" value="TauD"/>
    <property type="match status" value="1"/>
</dbReference>
<gene>
    <name evidence="5" type="ORF">EJA05_11365</name>
</gene>
<evidence type="ECO:0000313" key="5">
    <source>
        <dbReference type="EMBL" id="AZL68289.1"/>
    </source>
</evidence>
<dbReference type="Proteomes" id="UP000268230">
    <property type="component" value="Chromosome"/>
</dbReference>
<accession>A0A3Q8U0H5</accession>
<organism evidence="5 6">
    <name type="scientific">Pseudomonas entomophila</name>
    <dbReference type="NCBI Taxonomy" id="312306"/>
    <lineage>
        <taxon>Bacteria</taxon>
        <taxon>Pseudomonadati</taxon>
        <taxon>Pseudomonadota</taxon>
        <taxon>Gammaproteobacteria</taxon>
        <taxon>Pseudomonadales</taxon>
        <taxon>Pseudomonadaceae</taxon>
        <taxon>Pseudomonas</taxon>
    </lineage>
</organism>
<sequence length="358" mass="40115">MSNSEAQAIPVLAKGRRKSLSMDHDSLVAFSPMFEGHSLPLLCTPKVAGINLAEWAGQNRALIESKLDQHATILFRGFAVQDIGEFNQCVDAISGGALEYLFRASPRTQITRKHNVYSSTDYPAVEKIFPHNEHSYSPVFPLHLYFYCDLPSPTGGETPFGDTRLILPRIDAEVRDAFVRKGGVLYVRNYGDGMGLPWQTVFQTENRAEVEAYCAKIGVEPEWKSGNRLRTRQKGPAMVRHPRTGETVWFNHATFFNALTLPESIRDSLRAEFADDELPQNTFYGDGSPIPEDHIRHLQQIYRDVMVEFPWQKGDVVILDNILTIHARNGYTGPRKILTAMAIPLKSSEVALGQGVQA</sequence>
<dbReference type="InterPro" id="IPR042098">
    <property type="entry name" value="TauD-like_sf"/>
</dbReference>
<name>A0A3Q8U0H5_9PSED</name>
<keyword evidence="5" id="KW-0223">Dioxygenase</keyword>
<dbReference type="AlphaFoldDB" id="A0A3Q8U0H5"/>
<dbReference type="Gene3D" id="3.60.130.10">
    <property type="entry name" value="Clavaminate synthase-like"/>
    <property type="match status" value="1"/>
</dbReference>
<evidence type="ECO:0000256" key="2">
    <source>
        <dbReference type="ARBA" id="ARBA00023002"/>
    </source>
</evidence>
<evidence type="ECO:0000256" key="3">
    <source>
        <dbReference type="ARBA" id="ARBA00023194"/>
    </source>
</evidence>
<comment type="cofactor">
    <cofactor evidence="1">
        <name>Fe(2+)</name>
        <dbReference type="ChEBI" id="CHEBI:29033"/>
    </cofactor>
</comment>
<dbReference type="GO" id="GO:0016706">
    <property type="term" value="F:2-oxoglutarate-dependent dioxygenase activity"/>
    <property type="evidence" value="ECO:0007669"/>
    <property type="project" value="UniProtKB-ARBA"/>
</dbReference>
<dbReference type="EMBL" id="CP034338">
    <property type="protein sequence ID" value="AZL68289.1"/>
    <property type="molecule type" value="Genomic_DNA"/>
</dbReference>
<keyword evidence="2" id="KW-0560">Oxidoreductase</keyword>
<evidence type="ECO:0000256" key="1">
    <source>
        <dbReference type="ARBA" id="ARBA00001954"/>
    </source>
</evidence>
<dbReference type="OrthoDB" id="9769888at2"/>
<dbReference type="GO" id="GO:0017000">
    <property type="term" value="P:antibiotic biosynthetic process"/>
    <property type="evidence" value="ECO:0007669"/>
    <property type="project" value="UniProtKB-KW"/>
</dbReference>